<gene>
    <name evidence="2" type="ORF">BED47_02870</name>
</gene>
<dbReference type="Proteomes" id="UP000094580">
    <property type="component" value="Unassembled WGS sequence"/>
</dbReference>
<organism evidence="2 3">
    <name type="scientific">Gottfriedia luciferensis</name>
    <dbReference type="NCBI Taxonomy" id="178774"/>
    <lineage>
        <taxon>Bacteria</taxon>
        <taxon>Bacillati</taxon>
        <taxon>Bacillota</taxon>
        <taxon>Bacilli</taxon>
        <taxon>Bacillales</taxon>
        <taxon>Bacillaceae</taxon>
        <taxon>Gottfriedia</taxon>
    </lineage>
</organism>
<evidence type="ECO:0000313" key="2">
    <source>
        <dbReference type="EMBL" id="ODG93246.1"/>
    </source>
</evidence>
<evidence type="ECO:0000256" key="1">
    <source>
        <dbReference type="SAM" id="Phobius"/>
    </source>
</evidence>
<feature type="transmembrane region" description="Helical" evidence="1">
    <location>
        <begin position="72"/>
        <end position="91"/>
    </location>
</feature>
<reference evidence="2 3" key="1">
    <citation type="submission" date="2016-07" db="EMBL/GenBank/DDBJ databases">
        <authorList>
            <person name="Townsley L."/>
            <person name="Shank E.A."/>
        </authorList>
    </citation>
    <scope>NUCLEOTIDE SEQUENCE [LARGE SCALE GENOMIC DNA]</scope>
    <source>
        <strain evidence="2 3">CH01</strain>
    </source>
</reference>
<keyword evidence="1" id="KW-0472">Membrane</keyword>
<dbReference type="RefSeq" id="WP_069032324.1">
    <property type="nucleotide sequence ID" value="NZ_MDKC01000002.1"/>
</dbReference>
<sequence length="137" mass="15930">MYSFFQKEKQRFMKIGLKPIVWIAILFAVLIVSGFDMNIKEVLIYLVLYQIGKSIIYYFESKKVNWKESIKGIIICLLIVIVYHILFQLLISVGFKSIKVIKVIIGLLVATLGILSFLDLTFIIPFKILKQKGIRRK</sequence>
<accession>A0ABX2ZU09</accession>
<feature type="transmembrane region" description="Helical" evidence="1">
    <location>
        <begin position="20"/>
        <end position="37"/>
    </location>
</feature>
<evidence type="ECO:0000313" key="3">
    <source>
        <dbReference type="Proteomes" id="UP000094580"/>
    </source>
</evidence>
<name>A0ABX2ZU09_9BACI</name>
<protein>
    <recommendedName>
        <fullName evidence="4">Permease</fullName>
    </recommendedName>
</protein>
<evidence type="ECO:0008006" key="4">
    <source>
        <dbReference type="Google" id="ProtNLM"/>
    </source>
</evidence>
<comment type="caution">
    <text evidence="2">The sequence shown here is derived from an EMBL/GenBank/DDBJ whole genome shotgun (WGS) entry which is preliminary data.</text>
</comment>
<dbReference type="EMBL" id="MDKC01000002">
    <property type="protein sequence ID" value="ODG93246.1"/>
    <property type="molecule type" value="Genomic_DNA"/>
</dbReference>
<keyword evidence="1" id="KW-0812">Transmembrane</keyword>
<feature type="transmembrane region" description="Helical" evidence="1">
    <location>
        <begin position="43"/>
        <end position="60"/>
    </location>
</feature>
<keyword evidence="1" id="KW-1133">Transmembrane helix</keyword>
<feature type="transmembrane region" description="Helical" evidence="1">
    <location>
        <begin position="103"/>
        <end position="129"/>
    </location>
</feature>
<proteinExistence type="predicted"/>
<keyword evidence="3" id="KW-1185">Reference proteome</keyword>